<name>A0A1F4Q0Z1_UNCSA</name>
<dbReference type="SUPFAM" id="SSF54373">
    <property type="entry name" value="FAD-linked reductases, C-terminal domain"/>
    <property type="match status" value="1"/>
</dbReference>
<dbReference type="Gene3D" id="3.40.50.720">
    <property type="entry name" value="NAD(P)-binding Rossmann-like Domain"/>
    <property type="match status" value="3"/>
</dbReference>
<keyword evidence="5" id="KW-0413">Isomerase</keyword>
<evidence type="ECO:0000256" key="4">
    <source>
        <dbReference type="ARBA" id="ARBA00022827"/>
    </source>
</evidence>
<comment type="caution">
    <text evidence="7">The sequence shown here is derived from an EMBL/GenBank/DDBJ whole genome shotgun (WGS) entry which is preliminary data.</text>
</comment>
<dbReference type="Pfam" id="PF13450">
    <property type="entry name" value="NAD_binding_8"/>
    <property type="match status" value="1"/>
</dbReference>
<dbReference type="SUPFAM" id="SSF51971">
    <property type="entry name" value="Nucleotide-binding domain"/>
    <property type="match status" value="1"/>
</dbReference>
<dbReference type="GO" id="GO:0005829">
    <property type="term" value="C:cytosol"/>
    <property type="evidence" value="ECO:0007669"/>
    <property type="project" value="TreeGrafter"/>
</dbReference>
<dbReference type="GO" id="GO:0008767">
    <property type="term" value="F:UDP-galactopyranose mutase activity"/>
    <property type="evidence" value="ECO:0007669"/>
    <property type="project" value="InterPro"/>
</dbReference>
<dbReference type="Proteomes" id="UP000178724">
    <property type="component" value="Unassembled WGS sequence"/>
</dbReference>
<evidence type="ECO:0000313" key="7">
    <source>
        <dbReference type="EMBL" id="OGB89549.1"/>
    </source>
</evidence>
<keyword evidence="4" id="KW-0274">FAD</keyword>
<evidence type="ECO:0000259" key="6">
    <source>
        <dbReference type="Pfam" id="PF03275"/>
    </source>
</evidence>
<dbReference type="InterPro" id="IPR004379">
    <property type="entry name" value="UDP-GALP_mutase"/>
</dbReference>
<evidence type="ECO:0000313" key="8">
    <source>
        <dbReference type="Proteomes" id="UP000178724"/>
    </source>
</evidence>
<dbReference type="PANTHER" id="PTHR21197">
    <property type="entry name" value="UDP-GALACTOPYRANOSE MUTASE"/>
    <property type="match status" value="1"/>
</dbReference>
<dbReference type="GO" id="GO:0050660">
    <property type="term" value="F:flavin adenine dinucleotide binding"/>
    <property type="evidence" value="ECO:0007669"/>
    <property type="project" value="TreeGrafter"/>
</dbReference>
<evidence type="ECO:0000256" key="5">
    <source>
        <dbReference type="ARBA" id="ARBA00023235"/>
    </source>
</evidence>
<evidence type="ECO:0000256" key="3">
    <source>
        <dbReference type="ARBA" id="ARBA00022630"/>
    </source>
</evidence>
<dbReference type="NCBIfam" id="TIGR00031">
    <property type="entry name" value="UDP-GALP_mutase"/>
    <property type="match status" value="1"/>
</dbReference>
<accession>A0A1F4Q0Z1</accession>
<dbReference type="InterPro" id="IPR015899">
    <property type="entry name" value="UDP-GalPyranose_mutase_C"/>
</dbReference>
<organism evidence="7 8">
    <name type="scientific">candidate division WOR-1 bacterium RIFCSPHIGHO2_01_FULL_53_15</name>
    <dbReference type="NCBI Taxonomy" id="1802564"/>
    <lineage>
        <taxon>Bacteria</taxon>
        <taxon>Bacillati</taxon>
        <taxon>Saganbacteria</taxon>
    </lineage>
</organism>
<keyword evidence="3" id="KW-0285">Flavoprotein</keyword>
<proteinExistence type="inferred from homology"/>
<sequence length="374" mass="43532">MGKHNSYDFLIVGLGFAGIVMAEQLAKAGKKVLAIEARGHFGGNSHDRFDESGILIHQYGPHIFHTNSQRVWEYLSQFTDWLPYEHRVLAQVAGRQITLPVNLNTLYQLFPAAQAQAYERKLTETVGLARSISIIELRGNSDADLRKLADDLYEKIYLNYSYKQWGLPPAELDPQVVGRVPIRVDRDDRYFRDAFQGRPNLGYTKMFERMLAHQNIEVVLNQDYKAMLSRLAYKKLVFTGPIDEYFNYKYGRLPYRSLRFEFSPLDREWYQGSAVINYPGNELFTRITEFKHLTGQQNPRTTILHEYPTGYIHGQNSPCYPIPKKENSKLYLKYKNEADKLKDVIFIGRLAEYRYYNMDEVVERALQASAKLIR</sequence>
<gene>
    <name evidence="7" type="ORF">A2625_01340</name>
</gene>
<dbReference type="PANTHER" id="PTHR21197:SF0">
    <property type="entry name" value="UDP-GALACTOPYRANOSE MUTASE"/>
    <property type="match status" value="1"/>
</dbReference>
<dbReference type="EMBL" id="METM01000023">
    <property type="protein sequence ID" value="OGB89549.1"/>
    <property type="molecule type" value="Genomic_DNA"/>
</dbReference>
<comment type="similarity">
    <text evidence="2">Belongs to the UDP-galactopyranose/dTDP-fucopyranose mutase family.</text>
</comment>
<evidence type="ECO:0000256" key="1">
    <source>
        <dbReference type="ARBA" id="ARBA00001974"/>
    </source>
</evidence>
<evidence type="ECO:0000256" key="2">
    <source>
        <dbReference type="ARBA" id="ARBA00009321"/>
    </source>
</evidence>
<dbReference type="Pfam" id="PF03275">
    <property type="entry name" value="GLF"/>
    <property type="match status" value="1"/>
</dbReference>
<comment type="cofactor">
    <cofactor evidence="1">
        <name>FAD</name>
        <dbReference type="ChEBI" id="CHEBI:57692"/>
    </cofactor>
</comment>
<protein>
    <submittedName>
        <fullName evidence="7">UDP-galactopyranose mutase</fullName>
    </submittedName>
</protein>
<feature type="domain" description="UDP-galactopyranose mutase C-terminal" evidence="6">
    <location>
        <begin position="155"/>
        <end position="355"/>
    </location>
</feature>
<dbReference type="AlphaFoldDB" id="A0A1F4Q0Z1"/>
<reference evidence="7 8" key="1">
    <citation type="journal article" date="2016" name="Nat. Commun.">
        <title>Thousands of microbial genomes shed light on interconnected biogeochemical processes in an aquifer system.</title>
        <authorList>
            <person name="Anantharaman K."/>
            <person name="Brown C.T."/>
            <person name="Hug L.A."/>
            <person name="Sharon I."/>
            <person name="Castelle C.J."/>
            <person name="Probst A.J."/>
            <person name="Thomas B.C."/>
            <person name="Singh A."/>
            <person name="Wilkins M.J."/>
            <person name="Karaoz U."/>
            <person name="Brodie E.L."/>
            <person name="Williams K.H."/>
            <person name="Hubbard S.S."/>
            <person name="Banfield J.F."/>
        </authorList>
    </citation>
    <scope>NUCLEOTIDE SEQUENCE [LARGE SCALE GENOMIC DNA]</scope>
</reference>